<feature type="transmembrane region" description="Helical" evidence="6">
    <location>
        <begin position="57"/>
        <end position="77"/>
    </location>
</feature>
<dbReference type="SUPFAM" id="SSF103481">
    <property type="entry name" value="Multidrug resistance efflux transporter EmrE"/>
    <property type="match status" value="1"/>
</dbReference>
<feature type="transmembrane region" description="Helical" evidence="6">
    <location>
        <begin position="299"/>
        <end position="316"/>
    </location>
</feature>
<organism evidence="7 8">
    <name type="scientific">Sphagnum jensenii</name>
    <dbReference type="NCBI Taxonomy" id="128206"/>
    <lineage>
        <taxon>Eukaryota</taxon>
        <taxon>Viridiplantae</taxon>
        <taxon>Streptophyta</taxon>
        <taxon>Embryophyta</taxon>
        <taxon>Bryophyta</taxon>
        <taxon>Sphagnophytina</taxon>
        <taxon>Sphagnopsida</taxon>
        <taxon>Sphagnales</taxon>
        <taxon>Sphagnaceae</taxon>
        <taxon>Sphagnum</taxon>
    </lineage>
</organism>
<evidence type="ECO:0000256" key="4">
    <source>
        <dbReference type="ARBA" id="ARBA00022989"/>
    </source>
</evidence>
<dbReference type="Proteomes" id="UP001497522">
    <property type="component" value="Chromosome 2"/>
</dbReference>
<dbReference type="EMBL" id="OZ023703">
    <property type="protein sequence ID" value="CAK9871373.1"/>
    <property type="molecule type" value="Genomic_DNA"/>
</dbReference>
<protein>
    <recommendedName>
        <fullName evidence="9">Nucleotide-sugar transporter</fullName>
    </recommendedName>
</protein>
<evidence type="ECO:0000313" key="8">
    <source>
        <dbReference type="Proteomes" id="UP001497522"/>
    </source>
</evidence>
<dbReference type="PANTHER" id="PTHR10231">
    <property type="entry name" value="NUCLEOTIDE-SUGAR TRANSMEMBRANE TRANSPORTER"/>
    <property type="match status" value="1"/>
</dbReference>
<evidence type="ECO:0000256" key="1">
    <source>
        <dbReference type="ARBA" id="ARBA00004141"/>
    </source>
</evidence>
<feature type="transmembrane region" description="Helical" evidence="6">
    <location>
        <begin position="176"/>
        <end position="197"/>
    </location>
</feature>
<proteinExistence type="inferred from homology"/>
<evidence type="ECO:0000256" key="6">
    <source>
        <dbReference type="SAM" id="Phobius"/>
    </source>
</evidence>
<keyword evidence="4 6" id="KW-1133">Transmembrane helix</keyword>
<gene>
    <name evidence="7" type="ORF">CSSPJE1EN2_LOCUS14041</name>
</gene>
<keyword evidence="3 6" id="KW-0812">Transmembrane</keyword>
<keyword evidence="5 6" id="KW-0472">Membrane</keyword>
<accession>A0ABP1B9B0</accession>
<reference evidence="7 8" key="1">
    <citation type="submission" date="2024-03" db="EMBL/GenBank/DDBJ databases">
        <authorList>
            <consortium name="ELIXIR-Norway"/>
            <consortium name="Elixir Norway"/>
        </authorList>
    </citation>
    <scope>NUCLEOTIDE SEQUENCE [LARGE SCALE GENOMIC DNA]</scope>
</reference>
<feature type="transmembrane region" description="Helical" evidence="6">
    <location>
        <begin position="209"/>
        <end position="229"/>
    </location>
</feature>
<feature type="transmembrane region" description="Helical" evidence="6">
    <location>
        <begin position="276"/>
        <end position="293"/>
    </location>
</feature>
<evidence type="ECO:0008006" key="9">
    <source>
        <dbReference type="Google" id="ProtNLM"/>
    </source>
</evidence>
<dbReference type="InterPro" id="IPR007271">
    <property type="entry name" value="Nuc_sug_transpt"/>
</dbReference>
<feature type="transmembrane region" description="Helical" evidence="6">
    <location>
        <begin position="143"/>
        <end position="161"/>
    </location>
</feature>
<comment type="similarity">
    <text evidence="2">Belongs to the nucleotide-sugar transporter family. CMP-Sialate:CMP antiporter (TC 2.A.7.12) subfamily.</text>
</comment>
<evidence type="ECO:0000256" key="3">
    <source>
        <dbReference type="ARBA" id="ARBA00022692"/>
    </source>
</evidence>
<keyword evidence="8" id="KW-1185">Reference proteome</keyword>
<dbReference type="InterPro" id="IPR037185">
    <property type="entry name" value="EmrE-like"/>
</dbReference>
<comment type="subcellular location">
    <subcellularLocation>
        <location evidence="1">Membrane</location>
        <topology evidence="1">Multi-pass membrane protein</topology>
    </subcellularLocation>
</comment>
<evidence type="ECO:0000313" key="7">
    <source>
        <dbReference type="EMBL" id="CAK9871373.1"/>
    </source>
</evidence>
<sequence>MTGEKKEHPPQQQQKQTWRAGMFMIALAIQYGVQPLISKRCTGKQVIMTSAVLTCEIIKSAAALLVMVSNGSLWRISRKWSFVEALRDSALPAVVYALQNTLLQLSYRHLDSLTFSLLNQTKLVFTAVFMFLILGYRQTKQQVGALLMLLVAATLLSLGQSSPNKQSKQIEQQAKFMLGIVPILAASVLSGLGSTLCQWAGQVKRRSTYLMTVEMSIFGSICLLVSMFWSPDGKSIQHNGFFYGWTPLTYVPVVLNAIGGILVGLITQLAGGVKKGFVIVSALMITAMLEVLLEGKGLSGYVVAALPLVVSSTIIHQRYPYVPKAKTA</sequence>
<evidence type="ECO:0000256" key="2">
    <source>
        <dbReference type="ARBA" id="ARBA00006447"/>
    </source>
</evidence>
<dbReference type="Pfam" id="PF04142">
    <property type="entry name" value="Nuc_sug_transp"/>
    <property type="match status" value="1"/>
</dbReference>
<evidence type="ECO:0000256" key="5">
    <source>
        <dbReference type="ARBA" id="ARBA00023136"/>
    </source>
</evidence>
<feature type="transmembrane region" description="Helical" evidence="6">
    <location>
        <begin position="113"/>
        <end position="136"/>
    </location>
</feature>
<feature type="transmembrane region" description="Helical" evidence="6">
    <location>
        <begin position="249"/>
        <end position="269"/>
    </location>
</feature>
<name>A0ABP1B9B0_9BRYO</name>